<protein>
    <submittedName>
        <fullName evidence="1">Uncharacterized protein</fullName>
    </submittedName>
</protein>
<sequence length="46" mass="5293">MHTSLGQVSDRLSRVVVVPLQDLSYVAENYLKRLECHQGNTNMMQM</sequence>
<gene>
    <name evidence="1" type="ORF">CI610_03252</name>
</gene>
<comment type="caution">
    <text evidence="1">The sequence shown here is derived from an EMBL/GenBank/DDBJ whole genome shotgun (WGS) entry which is preliminary data.</text>
</comment>
<dbReference type="AlphaFoldDB" id="A0A2H9T3P9"/>
<evidence type="ECO:0000313" key="1">
    <source>
        <dbReference type="EMBL" id="PJE77817.1"/>
    </source>
</evidence>
<reference evidence="1" key="1">
    <citation type="journal article" date="2017" name="Appl. Environ. Microbiol.">
        <title>Molecular characterization of an Endozoicomonas-like organism causing infection in king scallop Pecten maximus L.</title>
        <authorList>
            <person name="Cano I."/>
            <person name="van Aerle R."/>
            <person name="Ross S."/>
            <person name="Verner-Jeffreys D.W."/>
            <person name="Paley R.K."/>
            <person name="Rimmer G."/>
            <person name="Ryder D."/>
            <person name="Hooper P."/>
            <person name="Stone D."/>
            <person name="Feist S.W."/>
        </authorList>
    </citation>
    <scope>NUCLEOTIDE SEQUENCE</scope>
</reference>
<name>A0A2H9T3P9_9ZZZZ</name>
<accession>A0A2H9T3P9</accession>
<proteinExistence type="predicted"/>
<organism evidence="1">
    <name type="scientific">invertebrate metagenome</name>
    <dbReference type="NCBI Taxonomy" id="1711999"/>
    <lineage>
        <taxon>unclassified sequences</taxon>
        <taxon>metagenomes</taxon>
        <taxon>organismal metagenomes</taxon>
    </lineage>
</organism>
<dbReference type="EMBL" id="NSIT01000359">
    <property type="protein sequence ID" value="PJE77817.1"/>
    <property type="molecule type" value="Genomic_DNA"/>
</dbReference>